<dbReference type="Gene3D" id="3.40.50.720">
    <property type="entry name" value="NAD(P)-binding Rossmann-like Domain"/>
    <property type="match status" value="1"/>
</dbReference>
<evidence type="ECO:0000313" key="4">
    <source>
        <dbReference type="EMBL" id="TQD37746.1"/>
    </source>
</evidence>
<dbReference type="SUPFAM" id="SSF51735">
    <property type="entry name" value="NAD(P)-binding Rossmann-fold domains"/>
    <property type="match status" value="1"/>
</dbReference>
<evidence type="ECO:0000313" key="5">
    <source>
        <dbReference type="Proteomes" id="UP000317169"/>
    </source>
</evidence>
<reference evidence="4 5" key="1">
    <citation type="submission" date="2019-06" db="EMBL/GenBank/DDBJ databases">
        <title>Flavibacter putida gen. nov., sp. nov., a novel marine bacterium of the family Flavobacteriaceae isolated from coastal seawater.</title>
        <authorList>
            <person name="Feng X."/>
        </authorList>
    </citation>
    <scope>NUCLEOTIDE SEQUENCE [LARGE SCALE GENOMIC DNA]</scope>
    <source>
        <strain evidence="4 5">PLHSN227</strain>
    </source>
</reference>
<dbReference type="InterPro" id="IPR010099">
    <property type="entry name" value="SDR39U1"/>
</dbReference>
<dbReference type="AlphaFoldDB" id="A0A507ZJ60"/>
<evidence type="ECO:0000259" key="2">
    <source>
        <dbReference type="Pfam" id="PF01370"/>
    </source>
</evidence>
<evidence type="ECO:0000256" key="1">
    <source>
        <dbReference type="ARBA" id="ARBA00009353"/>
    </source>
</evidence>
<dbReference type="RefSeq" id="WP_141422121.1">
    <property type="nucleotide sequence ID" value="NZ_VIAR01000009.1"/>
</dbReference>
<dbReference type="InterPro" id="IPR013549">
    <property type="entry name" value="DUF1731"/>
</dbReference>
<protein>
    <submittedName>
        <fullName evidence="4">TIGR01777 family protein</fullName>
    </submittedName>
</protein>
<dbReference type="NCBIfam" id="TIGR01777">
    <property type="entry name" value="yfcH"/>
    <property type="match status" value="1"/>
</dbReference>
<sequence length="300" mass="33392">MRVLITGATGLVGTEIIKLCEEENIKVNYLTRNKDKIETSENYKGFLWNPAKKEIDEKCLEGVDKIINLAGASVSKRWTSSYKKKILNSRLDSVNTLYQLLSKKEHEVGQIVSASAIGIYPDSLQKLYHEDEPEIADNFLGEVVDKWEKAVDQFAQLGLEVAKIRIGVVLSDKGGALEKIKEPIENYVGAPLGRGKQWQSWIHIKDIAGIFVHAIKNNWDGVFNGVAPNPVTNKELTKAIATKLNKPLVLPKVPSFALKMLLGEMAVIVLSSQLVSNTKVDSTSYMYQFTHLNPALDDLL</sequence>
<dbReference type="Proteomes" id="UP000317169">
    <property type="component" value="Unassembled WGS sequence"/>
</dbReference>
<feature type="domain" description="NAD-dependent epimerase/dehydratase" evidence="2">
    <location>
        <begin position="3"/>
        <end position="126"/>
    </location>
</feature>
<dbReference type="InterPro" id="IPR036291">
    <property type="entry name" value="NAD(P)-bd_dom_sf"/>
</dbReference>
<dbReference type="OrthoDB" id="9801773at2"/>
<accession>A0A507ZJ60</accession>
<proteinExistence type="inferred from homology"/>
<comment type="similarity">
    <text evidence="1">Belongs to the NAD(P)-dependent epimerase/dehydratase family. SDR39U1 subfamily.</text>
</comment>
<gene>
    <name evidence="4" type="ORF">FKR84_09745</name>
</gene>
<keyword evidence="5" id="KW-1185">Reference proteome</keyword>
<evidence type="ECO:0000259" key="3">
    <source>
        <dbReference type="Pfam" id="PF08338"/>
    </source>
</evidence>
<dbReference type="Pfam" id="PF08338">
    <property type="entry name" value="DUF1731"/>
    <property type="match status" value="1"/>
</dbReference>
<dbReference type="PANTHER" id="PTHR11092">
    <property type="entry name" value="SUGAR NUCLEOTIDE EPIMERASE RELATED"/>
    <property type="match status" value="1"/>
</dbReference>
<dbReference type="EMBL" id="VIAR01000009">
    <property type="protein sequence ID" value="TQD37746.1"/>
    <property type="molecule type" value="Genomic_DNA"/>
</dbReference>
<dbReference type="Pfam" id="PF01370">
    <property type="entry name" value="Epimerase"/>
    <property type="match status" value="1"/>
</dbReference>
<dbReference type="InterPro" id="IPR001509">
    <property type="entry name" value="Epimerase_deHydtase"/>
</dbReference>
<feature type="domain" description="DUF1731" evidence="3">
    <location>
        <begin position="253"/>
        <end position="299"/>
    </location>
</feature>
<organism evidence="4 5">
    <name type="scientific">Haloflavibacter putidus</name>
    <dbReference type="NCBI Taxonomy" id="2576776"/>
    <lineage>
        <taxon>Bacteria</taxon>
        <taxon>Pseudomonadati</taxon>
        <taxon>Bacteroidota</taxon>
        <taxon>Flavobacteriia</taxon>
        <taxon>Flavobacteriales</taxon>
        <taxon>Flavobacteriaceae</taxon>
        <taxon>Haloflavibacter</taxon>
    </lineage>
</organism>
<comment type="caution">
    <text evidence="4">The sequence shown here is derived from an EMBL/GenBank/DDBJ whole genome shotgun (WGS) entry which is preliminary data.</text>
</comment>
<dbReference type="PANTHER" id="PTHR11092:SF0">
    <property type="entry name" value="EPIMERASE FAMILY PROTEIN SDR39U1"/>
    <property type="match status" value="1"/>
</dbReference>
<name>A0A507ZJ60_9FLAO</name>